<dbReference type="KEGG" id="niy:FQ775_24155"/>
<accession>A0A6H0DYK4</accession>
<sequence length="84" mass="8906">MRGAQLITGGKHRLQDPNAAIRHPLRKIDIKGHQFVAELDRVLVSGSTEAFNPGRGDAVDMAAEPSAHDGEAKLAAIWAVALAV</sequence>
<gene>
    <name evidence="1" type="ORF">FQ775_24155</name>
</gene>
<organism evidence="1 2">
    <name type="scientific">Nitratireductor mangrovi</name>
    <dbReference type="NCBI Taxonomy" id="2599600"/>
    <lineage>
        <taxon>Bacteria</taxon>
        <taxon>Pseudomonadati</taxon>
        <taxon>Pseudomonadota</taxon>
        <taxon>Alphaproteobacteria</taxon>
        <taxon>Hyphomicrobiales</taxon>
        <taxon>Phyllobacteriaceae</taxon>
        <taxon>Nitratireductor</taxon>
    </lineage>
</organism>
<keyword evidence="2" id="KW-1185">Reference proteome</keyword>
<dbReference type="RefSeq" id="WP_167813099.1">
    <property type="nucleotide sequence ID" value="NZ_CP042301.2"/>
</dbReference>
<dbReference type="EMBL" id="CP042301">
    <property type="protein sequence ID" value="QIS94685.1"/>
    <property type="molecule type" value="Genomic_DNA"/>
</dbReference>
<dbReference type="AlphaFoldDB" id="A0A6H0DYK4"/>
<name>A0A6H0DYK4_9HYPH</name>
<proteinExistence type="predicted"/>
<protein>
    <submittedName>
        <fullName evidence="1">Uncharacterized protein</fullName>
    </submittedName>
</protein>
<reference evidence="1" key="1">
    <citation type="submission" date="2020-04" db="EMBL/GenBank/DDBJ databases">
        <title>Nitratireductor sp. nov. isolated from mangrove soil.</title>
        <authorList>
            <person name="Ye Y."/>
        </authorList>
    </citation>
    <scope>NUCLEOTIDE SEQUENCE</scope>
    <source>
        <strain evidence="1">SY7</strain>
    </source>
</reference>
<dbReference type="Proteomes" id="UP000321389">
    <property type="component" value="Chromosome"/>
</dbReference>
<evidence type="ECO:0000313" key="1">
    <source>
        <dbReference type="EMBL" id="QIS94685.1"/>
    </source>
</evidence>
<evidence type="ECO:0000313" key="2">
    <source>
        <dbReference type="Proteomes" id="UP000321389"/>
    </source>
</evidence>